<evidence type="ECO:0000259" key="4">
    <source>
        <dbReference type="Pfam" id="PF00933"/>
    </source>
</evidence>
<gene>
    <name evidence="5" type="primary">nagZ</name>
    <name evidence="5" type="ORF">HCR76_03955</name>
</gene>
<dbReference type="NCBIfam" id="NF003740">
    <property type="entry name" value="PRK05337.1"/>
    <property type="match status" value="1"/>
</dbReference>
<dbReference type="Pfam" id="PF00933">
    <property type="entry name" value="Glyco_hydro_3"/>
    <property type="match status" value="1"/>
</dbReference>
<accession>A0ABX6YKE5</accession>
<keyword evidence="2 5" id="KW-0378">Hydrolase</keyword>
<dbReference type="PANTHER" id="PTHR30480:SF16">
    <property type="entry name" value="GLYCOSIDE HYDROLASE FAMILY 3 DOMAIN PROTEIN"/>
    <property type="match status" value="1"/>
</dbReference>
<evidence type="ECO:0000256" key="3">
    <source>
        <dbReference type="ARBA" id="ARBA00023295"/>
    </source>
</evidence>
<keyword evidence="3 5" id="KW-0326">Glycosidase</keyword>
<comment type="similarity">
    <text evidence="1">Belongs to the glycosyl hydrolase 3 family.</text>
</comment>
<dbReference type="InterPro" id="IPR017853">
    <property type="entry name" value="GH"/>
</dbReference>
<dbReference type="InterPro" id="IPR036962">
    <property type="entry name" value="Glyco_hydro_3_N_sf"/>
</dbReference>
<evidence type="ECO:0000256" key="2">
    <source>
        <dbReference type="ARBA" id="ARBA00022801"/>
    </source>
</evidence>
<proteinExistence type="inferred from homology"/>
<keyword evidence="6" id="KW-1185">Reference proteome</keyword>
<dbReference type="InterPro" id="IPR019800">
    <property type="entry name" value="Glyco_hydro_3_AS"/>
</dbReference>
<dbReference type="PROSITE" id="PS00775">
    <property type="entry name" value="GLYCOSYL_HYDROL_F3"/>
    <property type="match status" value="1"/>
</dbReference>
<dbReference type="InterPro" id="IPR001764">
    <property type="entry name" value="Glyco_hydro_3_N"/>
</dbReference>
<sequence>MRGMPSLSATATLLPGFEGTTLPGWLAARLRAGLGGVCIFGPNIEDAAGLRRLTDQIREANPHAIVAIDEEGGDVTRLHYSTGSPYPGNAVLGRLDDTAVTARVAAEVAAELRSAGCTLNFAPSIDVNSNPLNPVIGVRSFGADEQLVARHGSAWITGLQSAGVAACAKHFPGHGDVDSDSHVALPVLDVDSETLLARELTPFVAAIDVGVTAIMTSHIMLPQIDPVNPATMSSVVLEGLLREQLGFDGLIVSDALDMAGASAEIGIPEAAVRALAAGVDLLCIGTANTDEQLRDIEQAVSDAVATERLAASRVAQATARVREFARTHIAVSGGAGADAGGAIDDNAIAEARAAISVTADAAALDAARTPAAVLRLDAVANIAVGTAPWGPFSLDDPWHGAPVTRMNLADDDPTALARTLDADASPGTIIVIGKGNHRHPPAIAVIDALRATGRSVLTVDMGWPAADRAYADVATFGASRLMGTALIRHLACTAR</sequence>
<name>A0ABX6YKE5_9MICO</name>
<protein>
    <submittedName>
        <fullName evidence="5">Beta-N-acetylhexosaminidase</fullName>
        <ecNumber evidence="5">3.2.1.52</ecNumber>
    </submittedName>
</protein>
<evidence type="ECO:0000313" key="5">
    <source>
        <dbReference type="EMBL" id="QPZ39228.1"/>
    </source>
</evidence>
<reference evidence="5 6" key="1">
    <citation type="submission" date="2020-12" db="EMBL/GenBank/DDBJ databases">
        <title>Microbacterium sp. HY060.</title>
        <authorList>
            <person name="Zhou J."/>
        </authorList>
    </citation>
    <scope>NUCLEOTIDE SEQUENCE [LARGE SCALE GENOMIC DNA]</scope>
    <source>
        <strain evidence="5 6">HY60</strain>
    </source>
</reference>
<dbReference type="SUPFAM" id="SSF51445">
    <property type="entry name" value="(Trans)glycosidases"/>
    <property type="match status" value="1"/>
</dbReference>
<evidence type="ECO:0000256" key="1">
    <source>
        <dbReference type="ARBA" id="ARBA00005336"/>
    </source>
</evidence>
<dbReference type="PANTHER" id="PTHR30480">
    <property type="entry name" value="BETA-HEXOSAMINIDASE-RELATED"/>
    <property type="match status" value="1"/>
</dbReference>
<evidence type="ECO:0000313" key="6">
    <source>
        <dbReference type="Proteomes" id="UP000662814"/>
    </source>
</evidence>
<dbReference type="EMBL" id="CP061169">
    <property type="protein sequence ID" value="QPZ39228.1"/>
    <property type="molecule type" value="Genomic_DNA"/>
</dbReference>
<dbReference type="EC" id="3.2.1.52" evidence="5"/>
<organism evidence="5 6">
    <name type="scientific">Paramicrobacterium chengjingii</name>
    <dbReference type="NCBI Taxonomy" id="2769067"/>
    <lineage>
        <taxon>Bacteria</taxon>
        <taxon>Bacillati</taxon>
        <taxon>Actinomycetota</taxon>
        <taxon>Actinomycetes</taxon>
        <taxon>Micrococcales</taxon>
        <taxon>Microbacteriaceae</taxon>
        <taxon>Paramicrobacterium</taxon>
    </lineage>
</organism>
<dbReference type="Proteomes" id="UP000662814">
    <property type="component" value="Chromosome"/>
</dbReference>
<feature type="domain" description="Glycoside hydrolase family 3 N-terminal" evidence="4">
    <location>
        <begin position="33"/>
        <end position="322"/>
    </location>
</feature>
<dbReference type="GO" id="GO:0004563">
    <property type="term" value="F:beta-N-acetylhexosaminidase activity"/>
    <property type="evidence" value="ECO:0007669"/>
    <property type="project" value="UniProtKB-EC"/>
</dbReference>
<dbReference type="InterPro" id="IPR050226">
    <property type="entry name" value="NagZ_Beta-hexosaminidase"/>
</dbReference>
<dbReference type="Gene3D" id="3.20.20.300">
    <property type="entry name" value="Glycoside hydrolase, family 3, N-terminal domain"/>
    <property type="match status" value="1"/>
</dbReference>